<dbReference type="GO" id="GO:0020037">
    <property type="term" value="F:heme binding"/>
    <property type="evidence" value="ECO:0007669"/>
    <property type="project" value="TreeGrafter"/>
</dbReference>
<dbReference type="Proteomes" id="UP000186406">
    <property type="component" value="Unassembled WGS sequence"/>
</dbReference>
<dbReference type="CDD" id="cd00907">
    <property type="entry name" value="Bacterioferritin"/>
    <property type="match status" value="1"/>
</dbReference>
<feature type="binding site" evidence="8">
    <location>
        <position position="54"/>
    </location>
    <ligand>
        <name>Fe cation</name>
        <dbReference type="ChEBI" id="CHEBI:24875"/>
        <label>1</label>
    </ligand>
</feature>
<dbReference type="NCBIfam" id="TIGR00754">
    <property type="entry name" value="bfr"/>
    <property type="match status" value="1"/>
</dbReference>
<dbReference type="OrthoDB" id="9800505at2"/>
<dbReference type="RefSeq" id="WP_073627527.1">
    <property type="nucleotide sequence ID" value="NZ_FRXO01000003.1"/>
</dbReference>
<comment type="cofactor">
    <cofactor evidence="1">
        <name>heme b</name>
        <dbReference type="ChEBI" id="CHEBI:60344"/>
    </cofactor>
</comment>
<evidence type="ECO:0000256" key="8">
    <source>
        <dbReference type="PIRSR" id="PIRSR002560-1"/>
    </source>
</evidence>
<evidence type="ECO:0000256" key="7">
    <source>
        <dbReference type="PIRNR" id="PIRNR002560"/>
    </source>
</evidence>
<evidence type="ECO:0000256" key="5">
    <source>
        <dbReference type="ARBA" id="ARBA00022723"/>
    </source>
</evidence>
<dbReference type="GO" id="GO:0006879">
    <property type="term" value="P:intracellular iron ion homeostasis"/>
    <property type="evidence" value="ECO:0007669"/>
    <property type="project" value="UniProtKB-KW"/>
</dbReference>
<dbReference type="InterPro" id="IPR009078">
    <property type="entry name" value="Ferritin-like_SF"/>
</dbReference>
<evidence type="ECO:0000256" key="4">
    <source>
        <dbReference type="ARBA" id="ARBA00022617"/>
    </source>
</evidence>
<dbReference type="AlphaFoldDB" id="A0A1M7ZHD2"/>
<dbReference type="SUPFAM" id="SSF47240">
    <property type="entry name" value="Ferritin-like"/>
    <property type="match status" value="1"/>
</dbReference>
<feature type="binding site" evidence="8">
    <location>
        <position position="51"/>
    </location>
    <ligand>
        <name>Fe cation</name>
        <dbReference type="ChEBI" id="CHEBI:24875"/>
        <label>2</label>
    </ligand>
</feature>
<protein>
    <recommendedName>
        <fullName evidence="7">Bacterioferritin</fullName>
        <ecNumber evidence="7">1.16.3.1</ecNumber>
    </recommendedName>
</protein>
<feature type="binding site" description="axial binding residue" evidence="8">
    <location>
        <position position="52"/>
    </location>
    <ligand>
        <name>heme b</name>
        <dbReference type="ChEBI" id="CHEBI:60344"/>
        <note>ligand shared between dimeric partners</note>
    </ligand>
    <ligandPart>
        <name>Fe</name>
        <dbReference type="ChEBI" id="CHEBI:18248"/>
    </ligandPart>
</feature>
<dbReference type="GO" id="GO:0005829">
    <property type="term" value="C:cytosol"/>
    <property type="evidence" value="ECO:0007669"/>
    <property type="project" value="TreeGrafter"/>
</dbReference>
<dbReference type="PANTHER" id="PTHR30295:SF0">
    <property type="entry name" value="BACTERIOFERRITIN"/>
    <property type="match status" value="1"/>
</dbReference>
<dbReference type="GO" id="GO:0008199">
    <property type="term" value="F:ferric iron binding"/>
    <property type="evidence" value="ECO:0007669"/>
    <property type="project" value="InterPro"/>
</dbReference>
<feature type="domain" description="Ferritin-like diiron" evidence="9">
    <location>
        <begin position="1"/>
        <end position="145"/>
    </location>
</feature>
<dbReference type="InterPro" id="IPR002024">
    <property type="entry name" value="Bacterioferritin"/>
</dbReference>
<feature type="binding site" evidence="8">
    <location>
        <position position="18"/>
    </location>
    <ligand>
        <name>Fe cation</name>
        <dbReference type="ChEBI" id="CHEBI:24875"/>
        <label>1</label>
    </ligand>
</feature>
<keyword evidence="5 7" id="KW-0479">Metal-binding</keyword>
<evidence type="ECO:0000256" key="1">
    <source>
        <dbReference type="ARBA" id="ARBA00001970"/>
    </source>
</evidence>
<feature type="binding site" evidence="8">
    <location>
        <position position="127"/>
    </location>
    <ligand>
        <name>Fe cation</name>
        <dbReference type="ChEBI" id="CHEBI:24875"/>
        <label>1</label>
    </ligand>
</feature>
<name>A0A1M7ZHD2_9HYPH</name>
<comment type="catalytic activity">
    <reaction evidence="7">
        <text>4 Fe(2+) + O2 + 4 H(+) = 4 Fe(3+) + 2 H2O</text>
        <dbReference type="Rhea" id="RHEA:11148"/>
        <dbReference type="ChEBI" id="CHEBI:15377"/>
        <dbReference type="ChEBI" id="CHEBI:15378"/>
        <dbReference type="ChEBI" id="CHEBI:15379"/>
        <dbReference type="ChEBI" id="CHEBI:29033"/>
        <dbReference type="ChEBI" id="CHEBI:29034"/>
        <dbReference type="EC" id="1.16.3.1"/>
    </reaction>
</comment>
<dbReference type="PANTHER" id="PTHR30295">
    <property type="entry name" value="BACTERIOFERRITIN"/>
    <property type="match status" value="1"/>
</dbReference>
<comment type="similarity">
    <text evidence="2 7">Belongs to the bacterioferritin family.</text>
</comment>
<evidence type="ECO:0000313" key="11">
    <source>
        <dbReference type="Proteomes" id="UP000186406"/>
    </source>
</evidence>
<keyword evidence="11" id="KW-1185">Reference proteome</keyword>
<dbReference type="PRINTS" id="PR00601">
    <property type="entry name" value="BACFERRITIN"/>
</dbReference>
<feature type="binding site" evidence="8">
    <location>
        <position position="130"/>
    </location>
    <ligand>
        <name>Fe cation</name>
        <dbReference type="ChEBI" id="CHEBI:24875"/>
        <label>2</label>
    </ligand>
</feature>
<dbReference type="InterPro" id="IPR009040">
    <property type="entry name" value="Ferritin-like_diiron"/>
</dbReference>
<feature type="binding site" evidence="8">
    <location>
        <position position="50"/>
    </location>
    <ligand>
        <name>Fe cation</name>
        <dbReference type="ChEBI" id="CHEBI:24875"/>
        <label>3</label>
    </ligand>
</feature>
<dbReference type="InterPro" id="IPR008331">
    <property type="entry name" value="Ferritin_DPS_dom"/>
</dbReference>
<proteinExistence type="inferred from homology"/>
<dbReference type="STRING" id="1123029.SAMN02745172_01657"/>
<organism evidence="10 11">
    <name type="scientific">Pseudoxanthobacter soli DSM 19599</name>
    <dbReference type="NCBI Taxonomy" id="1123029"/>
    <lineage>
        <taxon>Bacteria</taxon>
        <taxon>Pseudomonadati</taxon>
        <taxon>Pseudomonadota</taxon>
        <taxon>Alphaproteobacteria</taxon>
        <taxon>Hyphomicrobiales</taxon>
        <taxon>Segnochrobactraceae</taxon>
        <taxon>Pseudoxanthobacter</taxon>
    </lineage>
</organism>
<feature type="binding site" evidence="8">
    <location>
        <position position="51"/>
    </location>
    <ligand>
        <name>Fe cation</name>
        <dbReference type="ChEBI" id="CHEBI:24875"/>
        <label>1</label>
    </ligand>
</feature>
<feature type="binding site" evidence="8">
    <location>
        <position position="94"/>
    </location>
    <ligand>
        <name>Fe cation</name>
        <dbReference type="ChEBI" id="CHEBI:24875"/>
        <label>2</label>
    </ligand>
</feature>
<gene>
    <name evidence="10" type="ORF">SAMN02745172_01657</name>
</gene>
<dbReference type="EC" id="1.16.3.1" evidence="7"/>
<comment type="function">
    <text evidence="7">Iron-storage protein, whose ferroxidase center binds Fe(2+), oxidizes it using dioxygen to Fe(3+), and participates in the subsequent Fe(3+) oxide mineral core formation within the central cavity of the BFR protein shell.</text>
</comment>
<dbReference type="EMBL" id="FRXO01000003">
    <property type="protein sequence ID" value="SHO64283.1"/>
    <property type="molecule type" value="Genomic_DNA"/>
</dbReference>
<reference evidence="10 11" key="1">
    <citation type="submission" date="2016-12" db="EMBL/GenBank/DDBJ databases">
        <authorList>
            <person name="Song W.-J."/>
            <person name="Kurnit D.M."/>
        </authorList>
    </citation>
    <scope>NUCLEOTIDE SEQUENCE [LARGE SCALE GENOMIC DNA]</scope>
    <source>
        <strain evidence="10 11">DSM 19599</strain>
    </source>
</reference>
<keyword evidence="3 7" id="KW-0409">Iron storage</keyword>
<evidence type="ECO:0000256" key="2">
    <source>
        <dbReference type="ARBA" id="ARBA00008093"/>
    </source>
</evidence>
<dbReference type="Gene3D" id="1.20.1260.10">
    <property type="match status" value="1"/>
</dbReference>
<keyword evidence="6 7" id="KW-0408">Iron</keyword>
<sequence length="160" mass="18276">MKGDPEVIDILNQALRHEHAAFNQFWLHSSLLSHWGHTRMAKKEYEEALEEMDHATTLMKRIIFLEGDADLQVLSQLHVASNIKEVLENDLKAEYSAVELYRKARVLTRDKGDYVSMELVETILKDEEGHVDFLETQLSLLEAIGIQNYGQLQSGPANEA</sequence>
<dbReference type="InterPro" id="IPR012347">
    <property type="entry name" value="Ferritin-like"/>
</dbReference>
<dbReference type="GO" id="GO:0006826">
    <property type="term" value="P:iron ion transport"/>
    <property type="evidence" value="ECO:0007669"/>
    <property type="project" value="InterPro"/>
</dbReference>
<dbReference type="GO" id="GO:0004322">
    <property type="term" value="F:ferroxidase activity"/>
    <property type="evidence" value="ECO:0007669"/>
    <property type="project" value="UniProtKB-EC"/>
</dbReference>
<evidence type="ECO:0000259" key="9">
    <source>
        <dbReference type="PROSITE" id="PS50905"/>
    </source>
</evidence>
<evidence type="ECO:0000313" key="10">
    <source>
        <dbReference type="EMBL" id="SHO64283.1"/>
    </source>
</evidence>
<evidence type="ECO:0000256" key="3">
    <source>
        <dbReference type="ARBA" id="ARBA00022434"/>
    </source>
</evidence>
<feature type="binding site" evidence="8">
    <location>
        <position position="127"/>
    </location>
    <ligand>
        <name>Fe cation</name>
        <dbReference type="ChEBI" id="CHEBI:24875"/>
        <label>2</label>
    </ligand>
</feature>
<dbReference type="PROSITE" id="PS50905">
    <property type="entry name" value="FERRITIN_LIKE"/>
    <property type="match status" value="1"/>
</dbReference>
<evidence type="ECO:0000256" key="6">
    <source>
        <dbReference type="ARBA" id="ARBA00023004"/>
    </source>
</evidence>
<accession>A0A1M7ZHD2</accession>
<dbReference type="PIRSF" id="PIRSF002560">
    <property type="entry name" value="Bacterioferritin"/>
    <property type="match status" value="1"/>
</dbReference>
<dbReference type="Pfam" id="PF00210">
    <property type="entry name" value="Ferritin"/>
    <property type="match status" value="1"/>
</dbReference>
<keyword evidence="4" id="KW-0349">Heme</keyword>